<feature type="chain" id="PRO_5047239066" description="Secreted protein" evidence="1">
    <location>
        <begin position="23"/>
        <end position="126"/>
    </location>
</feature>
<sequence length="126" mass="13631">MGHRVTVVRPLLVLLAAVETLATKFLMVGPPLHAPSDSLPSPAWRRIFNRPGVPNARWRMQCAHWMRAGRGPLDTASSHAVCNFKGVSSSPRNTLLGSAGRLAGPAGMRFSGRVVSSVGITWWSFD</sequence>
<keyword evidence="1" id="KW-0732">Signal</keyword>
<name>A0ABN9U4E0_9DINO</name>
<protein>
    <recommendedName>
        <fullName evidence="4">Secreted protein</fullName>
    </recommendedName>
</protein>
<evidence type="ECO:0000313" key="3">
    <source>
        <dbReference type="Proteomes" id="UP001189429"/>
    </source>
</evidence>
<proteinExistence type="predicted"/>
<evidence type="ECO:0008006" key="4">
    <source>
        <dbReference type="Google" id="ProtNLM"/>
    </source>
</evidence>
<evidence type="ECO:0000256" key="1">
    <source>
        <dbReference type="SAM" id="SignalP"/>
    </source>
</evidence>
<organism evidence="2 3">
    <name type="scientific">Prorocentrum cordatum</name>
    <dbReference type="NCBI Taxonomy" id="2364126"/>
    <lineage>
        <taxon>Eukaryota</taxon>
        <taxon>Sar</taxon>
        <taxon>Alveolata</taxon>
        <taxon>Dinophyceae</taxon>
        <taxon>Prorocentrales</taxon>
        <taxon>Prorocentraceae</taxon>
        <taxon>Prorocentrum</taxon>
    </lineage>
</organism>
<evidence type="ECO:0000313" key="2">
    <source>
        <dbReference type="EMBL" id="CAK0853724.1"/>
    </source>
</evidence>
<dbReference type="EMBL" id="CAUYUJ010015419">
    <property type="protein sequence ID" value="CAK0853724.1"/>
    <property type="molecule type" value="Genomic_DNA"/>
</dbReference>
<gene>
    <name evidence="2" type="ORF">PCOR1329_LOCUS45095</name>
</gene>
<accession>A0ABN9U4E0</accession>
<reference evidence="2" key="1">
    <citation type="submission" date="2023-10" db="EMBL/GenBank/DDBJ databases">
        <authorList>
            <person name="Chen Y."/>
            <person name="Shah S."/>
            <person name="Dougan E. K."/>
            <person name="Thang M."/>
            <person name="Chan C."/>
        </authorList>
    </citation>
    <scope>NUCLEOTIDE SEQUENCE [LARGE SCALE GENOMIC DNA]</scope>
</reference>
<feature type="signal peptide" evidence="1">
    <location>
        <begin position="1"/>
        <end position="22"/>
    </location>
</feature>
<keyword evidence="3" id="KW-1185">Reference proteome</keyword>
<comment type="caution">
    <text evidence="2">The sequence shown here is derived from an EMBL/GenBank/DDBJ whole genome shotgun (WGS) entry which is preliminary data.</text>
</comment>
<dbReference type="Proteomes" id="UP001189429">
    <property type="component" value="Unassembled WGS sequence"/>
</dbReference>